<dbReference type="PANTHER" id="PTHR43760">
    <property type="entry name" value="ENDORIBONUCLEASE-RELATED"/>
    <property type="match status" value="1"/>
</dbReference>
<evidence type="ECO:0000259" key="1">
    <source>
        <dbReference type="Pfam" id="PF14588"/>
    </source>
</evidence>
<accession>A0A3S2VQZ1</accession>
<gene>
    <name evidence="2" type="ORF">EOI86_03080</name>
</gene>
<evidence type="ECO:0000313" key="2">
    <source>
        <dbReference type="EMBL" id="RVU38291.1"/>
    </source>
</evidence>
<dbReference type="SUPFAM" id="SSF55298">
    <property type="entry name" value="YjgF-like"/>
    <property type="match status" value="1"/>
</dbReference>
<organism evidence="2 3">
    <name type="scientific">Hwanghaeella grinnelliae</name>
    <dbReference type="NCBI Taxonomy" id="2500179"/>
    <lineage>
        <taxon>Bacteria</taxon>
        <taxon>Pseudomonadati</taxon>
        <taxon>Pseudomonadota</taxon>
        <taxon>Alphaproteobacteria</taxon>
        <taxon>Rhodospirillales</taxon>
        <taxon>Rhodospirillaceae</taxon>
        <taxon>Hwanghaeella</taxon>
    </lineage>
</organism>
<keyword evidence="3" id="KW-1185">Reference proteome</keyword>
<dbReference type="EMBL" id="SADE01000001">
    <property type="protein sequence ID" value="RVU38291.1"/>
    <property type="molecule type" value="Genomic_DNA"/>
</dbReference>
<dbReference type="Pfam" id="PF14588">
    <property type="entry name" value="YjgF_endoribonc"/>
    <property type="match status" value="1"/>
</dbReference>
<reference evidence="3" key="1">
    <citation type="submission" date="2019-01" db="EMBL/GenBank/DDBJ databases">
        <title>Gri0909 isolated from a small marine red alga.</title>
        <authorList>
            <person name="Kim J."/>
            <person name="Jeong S.E."/>
            <person name="Jeon C.O."/>
        </authorList>
    </citation>
    <scope>NUCLEOTIDE SEQUENCE [LARGE SCALE GENOMIC DNA]</scope>
    <source>
        <strain evidence="3">Gri0909</strain>
    </source>
</reference>
<dbReference type="AlphaFoldDB" id="A0A3S2VQZ1"/>
<dbReference type="CDD" id="cd02199">
    <property type="entry name" value="YjgF_YER057c_UK114_like_1"/>
    <property type="match status" value="1"/>
</dbReference>
<comment type="caution">
    <text evidence="2">The sequence shown here is derived from an EMBL/GenBank/DDBJ whole genome shotgun (WGS) entry which is preliminary data.</text>
</comment>
<dbReference type="RefSeq" id="WP_127763663.1">
    <property type="nucleotide sequence ID" value="NZ_SADE01000001.1"/>
</dbReference>
<dbReference type="InterPro" id="IPR035959">
    <property type="entry name" value="RutC-like_sf"/>
</dbReference>
<protein>
    <submittedName>
        <fullName evidence="2">RidA family protein</fullName>
    </submittedName>
</protein>
<dbReference type="Proteomes" id="UP000287447">
    <property type="component" value="Unassembled WGS sequence"/>
</dbReference>
<dbReference type="Gene3D" id="3.30.1330.40">
    <property type="entry name" value="RutC-like"/>
    <property type="match status" value="1"/>
</dbReference>
<dbReference type="PANTHER" id="PTHR43760:SF1">
    <property type="entry name" value="ENDORIBONUCLEASE L-PSP_CHORISMATE MUTASE-LIKE DOMAIN-CONTAINING PROTEIN"/>
    <property type="match status" value="1"/>
</dbReference>
<dbReference type="OrthoDB" id="9806350at2"/>
<name>A0A3S2VQZ1_9PROT</name>
<feature type="domain" description="Endoribonuclease L-PSP/chorismate mutase-like" evidence="1">
    <location>
        <begin position="7"/>
        <end position="146"/>
    </location>
</feature>
<evidence type="ECO:0000313" key="3">
    <source>
        <dbReference type="Proteomes" id="UP000287447"/>
    </source>
</evidence>
<sequence length="155" mass="16189">MAGQIDARLKELGIEIPTVAKPAAAYVPGVRTGNLIFVSGQVPFVNGELAYKGKVGAEFTVEQGQECARVCALNAIAVAKDMLGGDLDKVTRVVKLGGFVNCPADFEQHPMVINGASNVVGEIFGDKGAHSRFAVGVGSLPFNVAVEVEAVFEVE</sequence>
<dbReference type="InterPro" id="IPR013813">
    <property type="entry name" value="Endoribo_LPSP/chorism_mut-like"/>
</dbReference>
<proteinExistence type="predicted"/>